<accession>A0A1I0JBY9</accession>
<reference evidence="1 2" key="1">
    <citation type="submission" date="2016-10" db="EMBL/GenBank/DDBJ databases">
        <authorList>
            <person name="de Groot N.N."/>
        </authorList>
    </citation>
    <scope>NUCLEOTIDE SEQUENCE [LARGE SCALE GENOMIC DNA]</scope>
    <source>
        <strain evidence="1 2">DSM 11363</strain>
    </source>
</reference>
<dbReference type="InterPro" id="IPR011010">
    <property type="entry name" value="DNA_brk_join_enz"/>
</dbReference>
<evidence type="ECO:0000313" key="2">
    <source>
        <dbReference type="Proteomes" id="UP000182332"/>
    </source>
</evidence>
<organism evidence="1 2">
    <name type="scientific">Pseudomonas graminis</name>
    <dbReference type="NCBI Taxonomy" id="158627"/>
    <lineage>
        <taxon>Bacteria</taxon>
        <taxon>Pseudomonadati</taxon>
        <taxon>Pseudomonadota</taxon>
        <taxon>Gammaproteobacteria</taxon>
        <taxon>Pseudomonadales</taxon>
        <taxon>Pseudomonadaceae</taxon>
        <taxon>Pseudomonas</taxon>
    </lineage>
</organism>
<dbReference type="GO" id="GO:0003677">
    <property type="term" value="F:DNA binding"/>
    <property type="evidence" value="ECO:0007669"/>
    <property type="project" value="InterPro"/>
</dbReference>
<evidence type="ECO:0000313" key="1">
    <source>
        <dbReference type="EMBL" id="SEU07569.1"/>
    </source>
</evidence>
<dbReference type="Proteomes" id="UP000182332">
    <property type="component" value="Unassembled WGS sequence"/>
</dbReference>
<name>A0A1I0JBY9_9PSED</name>
<dbReference type="AlphaFoldDB" id="A0A1I0JBY9"/>
<proteinExistence type="predicted"/>
<dbReference type="EMBL" id="FOHW01000053">
    <property type="protein sequence ID" value="SEU07569.1"/>
    <property type="molecule type" value="Genomic_DNA"/>
</dbReference>
<gene>
    <name evidence="1" type="ORF">SAMN05216197_1534</name>
</gene>
<dbReference type="SUPFAM" id="SSF56349">
    <property type="entry name" value="DNA breaking-rejoining enzymes"/>
    <property type="match status" value="1"/>
</dbReference>
<protein>
    <submittedName>
        <fullName evidence="1">Uncharacterized protein</fullName>
    </submittedName>
</protein>
<sequence>MPSPRRSLGYQSTRSAVLDRVFPDLLIHSISRGTRGNGHDLKRFLYRGAAGQNGRGDLDNRIAKGELGPALTERLETLESIHASIEGAPNSPNSKRSTYAKVSLFVQWVDRQSDGTRLTKTTAKALFLDYADHLRKRVQVDKNLKLTSAIVMVNVLSKVLAPVFDPDATAAHRALRDLTSIPRPKRLKRSRGIQGDRQRLDHTFQFGHFLADVCAGLTMEAVRGSLPLEIAVAEGEKTLRLPPSGFNFDLQPNQIPDKARRNLALLARAALPPHIDAKGVRSALINLRISAEMLIFISQTSMNLAQTKDLPRAEYRWQTDDEDYIVRAVYKARRQGVAKFIVFRAYRDHLNRYLAWLDGLGLNGGDDRLFPRLYPVNAPPAHALPGFDSLRGHCKRLSIPFVGPRDLRKTRINWLLRRSRDPDMTAEMAAHTKEVLLRVYEEGDLHSASQEIGAYHAKTDPTLPKPRTAPVCLKGDDTPRPLSEIPKGAPQPDCVTPEGCLWCEHFRDVLAPDYCWRLASHRHLKSLEITLFNPPASQPIHPGYLVIDRLSLKLRAVAMRSAVCADWVKDANERVREGNYHPRWAGLIETIEDLV</sequence>